<keyword evidence="2" id="KW-1185">Reference proteome</keyword>
<dbReference type="Proteomes" id="UP000293925">
    <property type="component" value="Unassembled WGS sequence"/>
</dbReference>
<proteinExistence type="predicted"/>
<sequence>MEKLNKYHKWNKVGIVMLIVLFSFNNETFAQLKPANAIYYFNEYLVNPAIAGKEAKVVKASLGYRQQLSSFAGAPQNQFLAVDYGFDQKSGVGLKFNNDKAGLLRQTSVALTYAYHLPLNEEDRLSFGISGTFTNNRLNESSLIGDNSDPDAMDVNQRKTYFDSDFGIVYHNKLITVQAVFPNMIATLKNNRETEADYSTFFTAVSYKFETDLGLLEPKLTYRGIKGFKNVLDVGTNFLFNSNNKNQFNLMGFYHSSKSATVGFGITFNSRYSFTGSYSINTTLLQSYSNGDFEIGIGLKL</sequence>
<dbReference type="AlphaFoldDB" id="A0A4R0PW27"/>
<protein>
    <submittedName>
        <fullName evidence="1">Type IX secretion system membrane protein PorP/SprF</fullName>
    </submittedName>
</protein>
<comment type="caution">
    <text evidence="1">The sequence shown here is derived from an EMBL/GenBank/DDBJ whole genome shotgun (WGS) entry which is preliminary data.</text>
</comment>
<evidence type="ECO:0000313" key="2">
    <source>
        <dbReference type="Proteomes" id="UP000293925"/>
    </source>
</evidence>
<gene>
    <name evidence="1" type="ORF">EZ456_10245</name>
</gene>
<dbReference type="OrthoDB" id="891773at2"/>
<dbReference type="EMBL" id="SJSO01000007">
    <property type="protein sequence ID" value="TCD26904.1"/>
    <property type="molecule type" value="Genomic_DNA"/>
</dbReference>
<dbReference type="RefSeq" id="WP_131529825.1">
    <property type="nucleotide sequence ID" value="NZ_SJSO01000007.1"/>
</dbReference>
<dbReference type="Pfam" id="PF11751">
    <property type="entry name" value="PorP_SprF"/>
    <property type="match status" value="1"/>
</dbReference>
<reference evidence="1 2" key="1">
    <citation type="submission" date="2019-02" db="EMBL/GenBank/DDBJ databases">
        <title>Pedobacter sp. RP-3-21 sp. nov., isolated from Arctic soil.</title>
        <authorList>
            <person name="Dahal R.H."/>
        </authorList>
    </citation>
    <scope>NUCLEOTIDE SEQUENCE [LARGE SCALE GENOMIC DNA]</scope>
    <source>
        <strain evidence="1 2">RP-3-21</strain>
    </source>
</reference>
<accession>A0A4R0PW27</accession>
<evidence type="ECO:0000313" key="1">
    <source>
        <dbReference type="EMBL" id="TCD26904.1"/>
    </source>
</evidence>
<name>A0A4R0PW27_9SPHI</name>
<organism evidence="1 2">
    <name type="scientific">Pedobacter psychrodurus</name>
    <dbReference type="NCBI Taxonomy" id="2530456"/>
    <lineage>
        <taxon>Bacteria</taxon>
        <taxon>Pseudomonadati</taxon>
        <taxon>Bacteroidota</taxon>
        <taxon>Sphingobacteriia</taxon>
        <taxon>Sphingobacteriales</taxon>
        <taxon>Sphingobacteriaceae</taxon>
        <taxon>Pedobacter</taxon>
    </lineage>
</organism>
<dbReference type="InterPro" id="IPR019861">
    <property type="entry name" value="PorP/SprF_Bacteroidetes"/>
</dbReference>
<dbReference type="NCBIfam" id="TIGR03519">
    <property type="entry name" value="T9SS_PorP_fam"/>
    <property type="match status" value="1"/>
</dbReference>